<protein>
    <submittedName>
        <fullName evidence="1">Uncharacterized protein</fullName>
    </submittedName>
</protein>
<sequence length="85" mass="9648">MPNTDLKAIFEVKRCAENLWKIGWKKNMFPPNEFQKLFITPAQMHPTAKTLISPESKLVVVATLPQSPQAFGPGNWGKNPRPYLI</sequence>
<dbReference type="AlphaFoldDB" id="A0A853F1Y7"/>
<name>A0A853F1Y7_9GAMM</name>
<evidence type="ECO:0000313" key="2">
    <source>
        <dbReference type="Proteomes" id="UP000568751"/>
    </source>
</evidence>
<reference evidence="1 2" key="1">
    <citation type="submission" date="2020-05" db="EMBL/GenBank/DDBJ databases">
        <title>Horizontal transmission and recombination maintain forever young bacterial symbiont genomes.</title>
        <authorList>
            <person name="Russell S.L."/>
            <person name="Pepper-Tunick E."/>
            <person name="Svedberg J."/>
            <person name="Byrne A."/>
            <person name="Ruelas Castillo J."/>
            <person name="Vollmers C."/>
            <person name="Beinart R.A."/>
            <person name="Corbett-Detig R."/>
        </authorList>
    </citation>
    <scope>NUCLEOTIDE SEQUENCE [LARGE SCALE GENOMIC DNA]</scope>
    <source>
        <strain evidence="1">455</strain>
    </source>
</reference>
<evidence type="ECO:0000313" key="1">
    <source>
        <dbReference type="EMBL" id="NYT27437.1"/>
    </source>
</evidence>
<proteinExistence type="predicted"/>
<dbReference type="Proteomes" id="UP000568751">
    <property type="component" value="Unassembled WGS sequence"/>
</dbReference>
<dbReference type="EMBL" id="JACCHT010000001">
    <property type="protein sequence ID" value="NYT27437.1"/>
    <property type="molecule type" value="Genomic_DNA"/>
</dbReference>
<gene>
    <name evidence="1" type="ORF">H0A76_05775</name>
</gene>
<organism evidence="1 2">
    <name type="scientific">Candidatus Thiodubiliella endoseptemdiera</name>
    <dbReference type="NCBI Taxonomy" id="2738886"/>
    <lineage>
        <taxon>Bacteria</taxon>
        <taxon>Pseudomonadati</taxon>
        <taxon>Pseudomonadota</taxon>
        <taxon>Gammaproteobacteria</taxon>
        <taxon>Candidatus Pseudothioglobaceae</taxon>
        <taxon>Candidatus Thiodubiliella</taxon>
    </lineage>
</organism>
<accession>A0A853F1Y7</accession>
<comment type="caution">
    <text evidence="1">The sequence shown here is derived from an EMBL/GenBank/DDBJ whole genome shotgun (WGS) entry which is preliminary data.</text>
</comment>